<protein>
    <submittedName>
        <fullName evidence="2">Uncharacterized protein</fullName>
    </submittedName>
</protein>
<dbReference type="AlphaFoldDB" id="A0AAD6WTD5"/>
<accession>A0AAD6WTD5</accession>
<organism evidence="2 3">
    <name type="scientific">Mycena alexandri</name>
    <dbReference type="NCBI Taxonomy" id="1745969"/>
    <lineage>
        <taxon>Eukaryota</taxon>
        <taxon>Fungi</taxon>
        <taxon>Dikarya</taxon>
        <taxon>Basidiomycota</taxon>
        <taxon>Agaricomycotina</taxon>
        <taxon>Agaricomycetes</taxon>
        <taxon>Agaricomycetidae</taxon>
        <taxon>Agaricales</taxon>
        <taxon>Marasmiineae</taxon>
        <taxon>Mycenaceae</taxon>
        <taxon>Mycena</taxon>
    </lineage>
</organism>
<dbReference type="EMBL" id="JARJCM010000166">
    <property type="protein sequence ID" value="KAJ7024637.1"/>
    <property type="molecule type" value="Genomic_DNA"/>
</dbReference>
<keyword evidence="3" id="KW-1185">Reference proteome</keyword>
<keyword evidence="1" id="KW-0812">Transmembrane</keyword>
<feature type="transmembrane region" description="Helical" evidence="1">
    <location>
        <begin position="61"/>
        <end position="80"/>
    </location>
</feature>
<dbReference type="Proteomes" id="UP001218188">
    <property type="component" value="Unassembled WGS sequence"/>
</dbReference>
<evidence type="ECO:0000256" key="1">
    <source>
        <dbReference type="SAM" id="Phobius"/>
    </source>
</evidence>
<name>A0AAD6WTD5_9AGAR</name>
<proteinExistence type="predicted"/>
<sequence>MHATSTVGKRLFSAEFRTASAEGGKPVAQESFVRFLWGLGFGASRQVKTVRVVRSSREGRVCLVCLVAVLARLVLVRVVVNAGIIELLEVDPNEAMLFPNWANSTYTDTFFNSLKREGT</sequence>
<gene>
    <name evidence="2" type="ORF">C8F04DRAFT_1192161</name>
</gene>
<keyword evidence="1" id="KW-1133">Transmembrane helix</keyword>
<evidence type="ECO:0000313" key="3">
    <source>
        <dbReference type="Proteomes" id="UP001218188"/>
    </source>
</evidence>
<comment type="caution">
    <text evidence="2">The sequence shown here is derived from an EMBL/GenBank/DDBJ whole genome shotgun (WGS) entry which is preliminary data.</text>
</comment>
<reference evidence="2" key="1">
    <citation type="submission" date="2023-03" db="EMBL/GenBank/DDBJ databases">
        <title>Massive genome expansion in bonnet fungi (Mycena s.s.) driven by repeated elements and novel gene families across ecological guilds.</title>
        <authorList>
            <consortium name="Lawrence Berkeley National Laboratory"/>
            <person name="Harder C.B."/>
            <person name="Miyauchi S."/>
            <person name="Viragh M."/>
            <person name="Kuo A."/>
            <person name="Thoen E."/>
            <person name="Andreopoulos B."/>
            <person name="Lu D."/>
            <person name="Skrede I."/>
            <person name="Drula E."/>
            <person name="Henrissat B."/>
            <person name="Morin E."/>
            <person name="Kohler A."/>
            <person name="Barry K."/>
            <person name="LaButti K."/>
            <person name="Morin E."/>
            <person name="Salamov A."/>
            <person name="Lipzen A."/>
            <person name="Mereny Z."/>
            <person name="Hegedus B."/>
            <person name="Baldrian P."/>
            <person name="Stursova M."/>
            <person name="Weitz H."/>
            <person name="Taylor A."/>
            <person name="Grigoriev I.V."/>
            <person name="Nagy L.G."/>
            <person name="Martin F."/>
            <person name="Kauserud H."/>
        </authorList>
    </citation>
    <scope>NUCLEOTIDE SEQUENCE</scope>
    <source>
        <strain evidence="2">CBHHK200</strain>
    </source>
</reference>
<evidence type="ECO:0000313" key="2">
    <source>
        <dbReference type="EMBL" id="KAJ7024637.1"/>
    </source>
</evidence>
<keyword evidence="1" id="KW-0472">Membrane</keyword>